<dbReference type="Proteomes" id="UP000187609">
    <property type="component" value="Unassembled WGS sequence"/>
</dbReference>
<dbReference type="AlphaFoldDB" id="A0A314LFQ9"/>
<dbReference type="EMBL" id="MJEQ01000015">
    <property type="protein sequence ID" value="OIT40580.1"/>
    <property type="molecule type" value="Genomic_DNA"/>
</dbReference>
<evidence type="ECO:0000313" key="3">
    <source>
        <dbReference type="Proteomes" id="UP000187609"/>
    </source>
</evidence>
<accession>A0A314LFQ9</accession>
<gene>
    <name evidence="2" type="ORF">A4A49_00652</name>
</gene>
<feature type="compositionally biased region" description="Low complexity" evidence="1">
    <location>
        <begin position="12"/>
        <end position="21"/>
    </location>
</feature>
<organism evidence="2 3">
    <name type="scientific">Nicotiana attenuata</name>
    <name type="common">Coyote tobacco</name>
    <dbReference type="NCBI Taxonomy" id="49451"/>
    <lineage>
        <taxon>Eukaryota</taxon>
        <taxon>Viridiplantae</taxon>
        <taxon>Streptophyta</taxon>
        <taxon>Embryophyta</taxon>
        <taxon>Tracheophyta</taxon>
        <taxon>Spermatophyta</taxon>
        <taxon>Magnoliopsida</taxon>
        <taxon>eudicotyledons</taxon>
        <taxon>Gunneridae</taxon>
        <taxon>Pentapetalae</taxon>
        <taxon>asterids</taxon>
        <taxon>lamiids</taxon>
        <taxon>Solanales</taxon>
        <taxon>Solanaceae</taxon>
        <taxon>Nicotianoideae</taxon>
        <taxon>Nicotianeae</taxon>
        <taxon>Nicotiana</taxon>
    </lineage>
</organism>
<dbReference type="Gramene" id="OIT40580">
    <property type="protein sequence ID" value="OIT40580"/>
    <property type="gene ID" value="A4A49_00652"/>
</dbReference>
<feature type="region of interest" description="Disordered" evidence="1">
    <location>
        <begin position="1"/>
        <end position="37"/>
    </location>
</feature>
<sequence length="211" mass="23651">MSRRSSKRSNIGSSEAASSSHRGGRRAPPPDPVEEEEECIDADAYVVPDCKYGIRVVPGHARLWFRTFVPAVSPDLEVGIDDGKLVRKYSGIYNNIRYLGFETLFRPGESVNVNMVKEFYANWQPEASLNAVPEFVRVEETLQLLFADICLRADRGEIDMAELQENYPLSAVTQQLLGLADGVEMPPDEDANSIPSDDEKYMRTFEGVDEE</sequence>
<comment type="caution">
    <text evidence="2">The sequence shown here is derived from an EMBL/GenBank/DDBJ whole genome shotgun (WGS) entry which is preliminary data.</text>
</comment>
<reference evidence="2" key="1">
    <citation type="submission" date="2016-11" db="EMBL/GenBank/DDBJ databases">
        <title>The genome of Nicotiana attenuata.</title>
        <authorList>
            <person name="Xu S."/>
            <person name="Brockmoeller T."/>
            <person name="Gaquerel E."/>
            <person name="Navarro A."/>
            <person name="Kuhl H."/>
            <person name="Gase K."/>
            <person name="Ling Z."/>
            <person name="Zhou W."/>
            <person name="Kreitzer C."/>
            <person name="Stanke M."/>
            <person name="Tang H."/>
            <person name="Lyons E."/>
            <person name="Pandey P."/>
            <person name="Pandey S.P."/>
            <person name="Timmermann B."/>
            <person name="Baldwin I.T."/>
        </authorList>
    </citation>
    <scope>NUCLEOTIDE SEQUENCE [LARGE SCALE GENOMIC DNA]</scope>
    <source>
        <strain evidence="2">UT</strain>
    </source>
</reference>
<feature type="region of interest" description="Disordered" evidence="1">
    <location>
        <begin position="182"/>
        <end position="211"/>
    </location>
</feature>
<name>A0A314LFQ9_NICAT</name>
<keyword evidence="3" id="KW-1185">Reference proteome</keyword>
<proteinExistence type="predicted"/>
<protein>
    <submittedName>
        <fullName evidence="2">Uncharacterized protein</fullName>
    </submittedName>
</protein>
<evidence type="ECO:0000256" key="1">
    <source>
        <dbReference type="SAM" id="MobiDB-lite"/>
    </source>
</evidence>
<evidence type="ECO:0000313" key="2">
    <source>
        <dbReference type="EMBL" id="OIT40580.1"/>
    </source>
</evidence>